<dbReference type="InterPro" id="IPR029149">
    <property type="entry name" value="Creatin/AminoP/Spt16_N"/>
</dbReference>
<dbReference type="SUPFAM" id="SSF53092">
    <property type="entry name" value="Creatinase/prolidase N-terminal domain"/>
    <property type="match status" value="1"/>
</dbReference>
<evidence type="ECO:0000313" key="6">
    <source>
        <dbReference type="EMBL" id="SHK05291.1"/>
    </source>
</evidence>
<comment type="similarity">
    <text evidence="3">Belongs to the peptidase M24B family.</text>
</comment>
<evidence type="ECO:0000256" key="1">
    <source>
        <dbReference type="ARBA" id="ARBA00022723"/>
    </source>
</evidence>
<dbReference type="Pfam" id="PF00557">
    <property type="entry name" value="Peptidase_M24"/>
    <property type="match status" value="1"/>
</dbReference>
<protein>
    <submittedName>
        <fullName evidence="6">Xaa-Pro dipeptidase</fullName>
    </submittedName>
</protein>
<dbReference type="Gene3D" id="3.90.230.10">
    <property type="entry name" value="Creatinase/methionine aminopeptidase superfamily"/>
    <property type="match status" value="1"/>
</dbReference>
<accession>A0A1M6PBE8</accession>
<keyword evidence="2" id="KW-0378">Hydrolase</keyword>
<dbReference type="PROSITE" id="PS00491">
    <property type="entry name" value="PROLINE_PEPTIDASE"/>
    <property type="match status" value="1"/>
</dbReference>
<evidence type="ECO:0000259" key="4">
    <source>
        <dbReference type="Pfam" id="PF00557"/>
    </source>
</evidence>
<dbReference type="Proteomes" id="UP000242497">
    <property type="component" value="Unassembled WGS sequence"/>
</dbReference>
<dbReference type="GO" id="GO:0046872">
    <property type="term" value="F:metal ion binding"/>
    <property type="evidence" value="ECO:0007669"/>
    <property type="project" value="UniProtKB-KW"/>
</dbReference>
<dbReference type="STRING" id="1123349.SAMN02744037_01506"/>
<dbReference type="PANTHER" id="PTHR46112">
    <property type="entry name" value="AMINOPEPTIDASE"/>
    <property type="match status" value="1"/>
</dbReference>
<name>A0A1M6PBE8_9FIRM</name>
<dbReference type="PANTHER" id="PTHR46112:SF3">
    <property type="entry name" value="AMINOPEPTIDASE YPDF"/>
    <property type="match status" value="1"/>
</dbReference>
<evidence type="ECO:0000259" key="5">
    <source>
        <dbReference type="Pfam" id="PF01321"/>
    </source>
</evidence>
<dbReference type="Pfam" id="PF01321">
    <property type="entry name" value="Creatinase_N"/>
    <property type="match status" value="1"/>
</dbReference>
<feature type="domain" description="Creatinase N-terminal" evidence="5">
    <location>
        <begin position="5"/>
        <end position="131"/>
    </location>
</feature>
<evidence type="ECO:0000256" key="3">
    <source>
        <dbReference type="RuleBase" id="RU000590"/>
    </source>
</evidence>
<dbReference type="InterPro" id="IPR001131">
    <property type="entry name" value="Peptidase_M24B_aminopep-P_CS"/>
</dbReference>
<proteinExistence type="inferred from homology"/>
<organism evidence="6 7">
    <name type="scientific">Tepidibacter formicigenes DSM 15518</name>
    <dbReference type="NCBI Taxonomy" id="1123349"/>
    <lineage>
        <taxon>Bacteria</taxon>
        <taxon>Bacillati</taxon>
        <taxon>Bacillota</taxon>
        <taxon>Clostridia</taxon>
        <taxon>Peptostreptococcales</taxon>
        <taxon>Peptostreptococcaceae</taxon>
        <taxon>Tepidibacter</taxon>
    </lineage>
</organism>
<reference evidence="7" key="1">
    <citation type="submission" date="2016-11" db="EMBL/GenBank/DDBJ databases">
        <authorList>
            <person name="Varghese N."/>
            <person name="Submissions S."/>
        </authorList>
    </citation>
    <scope>NUCLEOTIDE SEQUENCE [LARGE SCALE GENOMIC DNA]</scope>
    <source>
        <strain evidence="7">DSM 15518</strain>
    </source>
</reference>
<dbReference type="RefSeq" id="WP_143151321.1">
    <property type="nucleotide sequence ID" value="NZ_FRAE01000030.1"/>
</dbReference>
<dbReference type="InterPro" id="IPR000994">
    <property type="entry name" value="Pept_M24"/>
</dbReference>
<dbReference type="SUPFAM" id="SSF55920">
    <property type="entry name" value="Creatinase/aminopeptidase"/>
    <property type="match status" value="1"/>
</dbReference>
<dbReference type="AlphaFoldDB" id="A0A1M6PBE8"/>
<dbReference type="EMBL" id="FRAE01000030">
    <property type="protein sequence ID" value="SHK05291.1"/>
    <property type="molecule type" value="Genomic_DNA"/>
</dbReference>
<keyword evidence="1 3" id="KW-0479">Metal-binding</keyword>
<evidence type="ECO:0000256" key="2">
    <source>
        <dbReference type="ARBA" id="ARBA00022801"/>
    </source>
</evidence>
<feature type="domain" description="Peptidase M24" evidence="4">
    <location>
        <begin position="138"/>
        <end position="341"/>
    </location>
</feature>
<dbReference type="OrthoDB" id="9806388at2"/>
<dbReference type="InterPro" id="IPR000587">
    <property type="entry name" value="Creatinase_N"/>
</dbReference>
<dbReference type="CDD" id="cd01092">
    <property type="entry name" value="APP-like"/>
    <property type="match status" value="1"/>
</dbReference>
<gene>
    <name evidence="6" type="ORF">SAMN02744037_01506</name>
</gene>
<evidence type="ECO:0000313" key="7">
    <source>
        <dbReference type="Proteomes" id="UP000242497"/>
    </source>
</evidence>
<dbReference type="InterPro" id="IPR036005">
    <property type="entry name" value="Creatinase/aminopeptidase-like"/>
</dbReference>
<dbReference type="Gene3D" id="3.40.350.10">
    <property type="entry name" value="Creatinase/prolidase N-terminal domain"/>
    <property type="match status" value="1"/>
</dbReference>
<sequence length="358" mass="39980">MKLNRLENVLDSMKKANIPQLIISDPASIFYLTGKWIHPGERMLALYISLDGNHKLFINELFPVHEDLGAEKIWFSDTDDCIKLLSENICKDKPIGIDKNWPSRFLLDLMKNNGASSYVNGSFIVDKARMIKDKEEIELMKNASRINDMAMEKIINLTLEGHSEKKMSGLLLSIYEELGAEGFSFDPIIGYGANAANPHHAPGNSTPTKGDSIILDIGCIKDSYCSDMTRTVFFKSVSDKSKEVFETVLEANKRAIEIIKPGVRFCDVDFAARNYIESKGYGKYFTHRTGHSIGIEVHDFGDVSSTNTDILKPGMIFSVEPGIYLPGEVGVRIEDLVLVTENGYEVLNKANKELQVIG</sequence>
<dbReference type="GO" id="GO:0016787">
    <property type="term" value="F:hydrolase activity"/>
    <property type="evidence" value="ECO:0007669"/>
    <property type="project" value="UniProtKB-KW"/>
</dbReference>
<keyword evidence="7" id="KW-1185">Reference proteome</keyword>
<dbReference type="InterPro" id="IPR050659">
    <property type="entry name" value="Peptidase_M24B"/>
</dbReference>